<dbReference type="RefSeq" id="WP_145052084.1">
    <property type="nucleotide sequence ID" value="NZ_CP036433.1"/>
</dbReference>
<keyword evidence="17" id="KW-1185">Reference proteome</keyword>
<dbReference type="GO" id="GO:0005737">
    <property type="term" value="C:cytoplasm"/>
    <property type="evidence" value="ECO:0007669"/>
    <property type="project" value="UniProtKB-SubCell"/>
</dbReference>
<dbReference type="GO" id="GO:0003725">
    <property type="term" value="F:double-stranded RNA binding"/>
    <property type="evidence" value="ECO:0007669"/>
    <property type="project" value="InterPro"/>
</dbReference>
<dbReference type="PROSITE" id="PS51163">
    <property type="entry name" value="YRDC"/>
    <property type="match status" value="1"/>
</dbReference>
<feature type="active site" description="Proton donor" evidence="14">
    <location>
        <position position="344"/>
    </location>
</feature>
<keyword evidence="11" id="KW-0067">ATP-binding</keyword>
<feature type="active site" description="Nucleophile" evidence="14">
    <location>
        <position position="227"/>
    </location>
</feature>
<comment type="similarity">
    <text evidence="2">Belongs to the SUA5 family.</text>
</comment>
<dbReference type="Gene3D" id="3.90.870.10">
    <property type="entry name" value="DHBP synthase"/>
    <property type="match status" value="1"/>
</dbReference>
<dbReference type="EMBL" id="CP036433">
    <property type="protein sequence ID" value="QDU94161.1"/>
    <property type="molecule type" value="Genomic_DNA"/>
</dbReference>
<evidence type="ECO:0000256" key="6">
    <source>
        <dbReference type="ARBA" id="ARBA00022679"/>
    </source>
</evidence>
<comment type="similarity">
    <text evidence="3">Belongs to the low molecular weight phosphotyrosine protein phosphatase family.</text>
</comment>
<dbReference type="SMART" id="SM00226">
    <property type="entry name" value="LMWPc"/>
    <property type="match status" value="1"/>
</dbReference>
<dbReference type="GO" id="GO:0000049">
    <property type="term" value="F:tRNA binding"/>
    <property type="evidence" value="ECO:0007669"/>
    <property type="project" value="TreeGrafter"/>
</dbReference>
<keyword evidence="7" id="KW-0819">tRNA processing</keyword>
<evidence type="ECO:0000256" key="7">
    <source>
        <dbReference type="ARBA" id="ARBA00022694"/>
    </source>
</evidence>
<dbReference type="KEGG" id="lcre:Pla8534_19490"/>
<evidence type="ECO:0000256" key="5">
    <source>
        <dbReference type="ARBA" id="ARBA00022490"/>
    </source>
</evidence>
<dbReference type="SUPFAM" id="SSF55821">
    <property type="entry name" value="YrdC/RibB"/>
    <property type="match status" value="1"/>
</dbReference>
<evidence type="ECO:0000256" key="9">
    <source>
        <dbReference type="ARBA" id="ARBA00022741"/>
    </source>
</evidence>
<dbReference type="InterPro" id="IPR023485">
    <property type="entry name" value="Ptyr_pPase"/>
</dbReference>
<reference evidence="16 17" key="1">
    <citation type="submission" date="2019-02" db="EMBL/GenBank/DDBJ databases">
        <title>Deep-cultivation of Planctomycetes and their phenomic and genomic characterization uncovers novel biology.</title>
        <authorList>
            <person name="Wiegand S."/>
            <person name="Jogler M."/>
            <person name="Boedeker C."/>
            <person name="Pinto D."/>
            <person name="Vollmers J."/>
            <person name="Rivas-Marin E."/>
            <person name="Kohn T."/>
            <person name="Peeters S.H."/>
            <person name="Heuer A."/>
            <person name="Rast P."/>
            <person name="Oberbeckmann S."/>
            <person name="Bunk B."/>
            <person name="Jeske O."/>
            <person name="Meyerdierks A."/>
            <person name="Storesund J.E."/>
            <person name="Kallscheuer N."/>
            <person name="Luecker S."/>
            <person name="Lage O.M."/>
            <person name="Pohl T."/>
            <person name="Merkel B.J."/>
            <person name="Hornburger P."/>
            <person name="Mueller R.-W."/>
            <person name="Bruemmer F."/>
            <person name="Labrenz M."/>
            <person name="Spormann A.M."/>
            <person name="Op den Camp H."/>
            <person name="Overmann J."/>
            <person name="Amann R."/>
            <person name="Jetten M.S.M."/>
            <person name="Mascher T."/>
            <person name="Medema M.H."/>
            <person name="Devos D.P."/>
            <person name="Kaster A.-K."/>
            <person name="Ovreas L."/>
            <person name="Rohde M."/>
            <person name="Galperin M.Y."/>
            <person name="Jogler C."/>
        </authorList>
    </citation>
    <scope>NUCLEOTIDE SEQUENCE [LARGE SCALE GENOMIC DNA]</scope>
    <source>
        <strain evidence="16 17">Pla85_3_4</strain>
    </source>
</reference>
<evidence type="ECO:0000259" key="15">
    <source>
        <dbReference type="PROSITE" id="PS51163"/>
    </source>
</evidence>
<dbReference type="GO" id="GO:0008033">
    <property type="term" value="P:tRNA processing"/>
    <property type="evidence" value="ECO:0007669"/>
    <property type="project" value="UniProtKB-KW"/>
</dbReference>
<keyword evidence="8" id="KW-0548">Nucleotidyltransferase</keyword>
<protein>
    <recommendedName>
        <fullName evidence="12">L-threonylcarbamoyladenylate synthase</fullName>
        <ecNumber evidence="4">2.7.7.87</ecNumber>
    </recommendedName>
    <alternativeName>
        <fullName evidence="12">L-threonylcarbamoyladenylate synthase</fullName>
    </alternativeName>
</protein>
<evidence type="ECO:0000256" key="11">
    <source>
        <dbReference type="ARBA" id="ARBA00022840"/>
    </source>
</evidence>
<dbReference type="AlphaFoldDB" id="A0A518DQQ1"/>
<dbReference type="NCBIfam" id="TIGR00057">
    <property type="entry name" value="L-threonylcarbamoyladenylate synthase"/>
    <property type="match status" value="1"/>
</dbReference>
<evidence type="ECO:0000256" key="2">
    <source>
        <dbReference type="ARBA" id="ARBA00007663"/>
    </source>
</evidence>
<evidence type="ECO:0000256" key="13">
    <source>
        <dbReference type="ARBA" id="ARBA00048366"/>
    </source>
</evidence>
<organism evidence="16 17">
    <name type="scientific">Lignipirellula cremea</name>
    <dbReference type="NCBI Taxonomy" id="2528010"/>
    <lineage>
        <taxon>Bacteria</taxon>
        <taxon>Pseudomonadati</taxon>
        <taxon>Planctomycetota</taxon>
        <taxon>Planctomycetia</taxon>
        <taxon>Pirellulales</taxon>
        <taxon>Pirellulaceae</taxon>
        <taxon>Lignipirellula</taxon>
    </lineage>
</organism>
<dbReference type="Pfam" id="PF01451">
    <property type="entry name" value="LMWPc"/>
    <property type="match status" value="1"/>
</dbReference>
<dbReference type="Gene3D" id="3.40.50.2300">
    <property type="match status" value="1"/>
</dbReference>
<evidence type="ECO:0000256" key="12">
    <source>
        <dbReference type="ARBA" id="ARBA00029774"/>
    </source>
</evidence>
<sequence length="381" mass="40921">MAAVVIDVKTAEDQRDVVHRAVEALAEGKLVAFPTETVYGLAASALDAKAIERLLQAKGRGEGHPLTLAIKSVDDLIDYVPNLSSLGQRLARRCWPGPITLVFDDDHPDSVIKGLPPSVQQAVSPHGTIGFRAPAHPLILSALRFTAGPIALTSANKTGQPPAVTAEEVVAQVGEETALVIDDGRSKFAQASSVVQIRGNTLKVLRAGVFTEQTLLRMSGLMVLFICTGNTCRSPMAEALLKKRIADKLGCKVGEIEDRGILVASAGIAAMEGGRAAREAIDICKERELVLTDHESQPLTDRLVRYADLILTMTRGHRQAITAQWPDAAARTFVLRHDGGDVSDPIGGPSEVYRNCADQIDELLEGWMEKLDLANPPQIEI</sequence>
<proteinExistence type="inferred from homology"/>
<dbReference type="OrthoDB" id="9784339at2"/>
<dbReference type="GO" id="GO:0061710">
    <property type="term" value="F:L-threonylcarbamoyladenylate synthase"/>
    <property type="evidence" value="ECO:0007669"/>
    <property type="project" value="UniProtKB-EC"/>
</dbReference>
<comment type="subcellular location">
    <subcellularLocation>
        <location evidence="1">Cytoplasm</location>
    </subcellularLocation>
</comment>
<dbReference type="GO" id="GO:0006450">
    <property type="term" value="P:regulation of translational fidelity"/>
    <property type="evidence" value="ECO:0007669"/>
    <property type="project" value="TreeGrafter"/>
</dbReference>
<evidence type="ECO:0000313" key="16">
    <source>
        <dbReference type="EMBL" id="QDU94161.1"/>
    </source>
</evidence>
<dbReference type="EC" id="2.7.7.87" evidence="4"/>
<dbReference type="PANTHER" id="PTHR17490">
    <property type="entry name" value="SUA5"/>
    <property type="match status" value="1"/>
</dbReference>
<evidence type="ECO:0000256" key="1">
    <source>
        <dbReference type="ARBA" id="ARBA00004496"/>
    </source>
</evidence>
<dbReference type="CDD" id="cd16344">
    <property type="entry name" value="LMWPAP"/>
    <property type="match status" value="1"/>
</dbReference>
<evidence type="ECO:0000256" key="8">
    <source>
        <dbReference type="ARBA" id="ARBA00022695"/>
    </source>
</evidence>
<dbReference type="Pfam" id="PF01300">
    <property type="entry name" value="Sua5_yciO_yrdC"/>
    <property type="match status" value="1"/>
</dbReference>
<accession>A0A518DQQ1</accession>
<keyword evidence="6" id="KW-0808">Transferase</keyword>
<feature type="active site" evidence="14">
    <location>
        <position position="233"/>
    </location>
</feature>
<keyword evidence="10 16" id="KW-0378">Hydrolase</keyword>
<gene>
    <name evidence="16" type="primary">ywlE_1</name>
    <name evidence="16" type="ORF">Pla8534_19490</name>
</gene>
<evidence type="ECO:0000256" key="3">
    <source>
        <dbReference type="ARBA" id="ARBA00011063"/>
    </source>
</evidence>
<dbReference type="GO" id="GO:0004725">
    <property type="term" value="F:protein tyrosine phosphatase activity"/>
    <property type="evidence" value="ECO:0007669"/>
    <property type="project" value="InterPro"/>
</dbReference>
<dbReference type="PRINTS" id="PR00719">
    <property type="entry name" value="LMWPTPASE"/>
</dbReference>
<evidence type="ECO:0000256" key="10">
    <source>
        <dbReference type="ARBA" id="ARBA00022801"/>
    </source>
</evidence>
<dbReference type="InterPro" id="IPR036196">
    <property type="entry name" value="Ptyr_pPase_sf"/>
</dbReference>
<evidence type="ECO:0000313" key="17">
    <source>
        <dbReference type="Proteomes" id="UP000317648"/>
    </source>
</evidence>
<dbReference type="Proteomes" id="UP000317648">
    <property type="component" value="Chromosome"/>
</dbReference>
<dbReference type="InterPro" id="IPR050156">
    <property type="entry name" value="TC-AMP_synthase_SUA5"/>
</dbReference>
<evidence type="ECO:0000256" key="4">
    <source>
        <dbReference type="ARBA" id="ARBA00012584"/>
    </source>
</evidence>
<evidence type="ECO:0000256" key="14">
    <source>
        <dbReference type="PIRSR" id="PIRSR617867-1"/>
    </source>
</evidence>
<dbReference type="GO" id="GO:0005524">
    <property type="term" value="F:ATP binding"/>
    <property type="evidence" value="ECO:0007669"/>
    <property type="project" value="UniProtKB-KW"/>
</dbReference>
<keyword evidence="5" id="KW-0963">Cytoplasm</keyword>
<dbReference type="PANTHER" id="PTHR17490:SF16">
    <property type="entry name" value="THREONYLCARBAMOYL-AMP SYNTHASE"/>
    <property type="match status" value="1"/>
</dbReference>
<feature type="domain" description="YrdC-like" evidence="15">
    <location>
        <begin position="15"/>
        <end position="210"/>
    </location>
</feature>
<dbReference type="InterPro" id="IPR017945">
    <property type="entry name" value="DHBP_synth_RibB-like_a/b_dom"/>
</dbReference>
<dbReference type="InterPro" id="IPR006070">
    <property type="entry name" value="Sua5-like_dom"/>
</dbReference>
<comment type="catalytic activity">
    <reaction evidence="13">
        <text>L-threonine + hydrogencarbonate + ATP = L-threonylcarbamoyladenylate + diphosphate + H2O</text>
        <dbReference type="Rhea" id="RHEA:36407"/>
        <dbReference type="ChEBI" id="CHEBI:15377"/>
        <dbReference type="ChEBI" id="CHEBI:17544"/>
        <dbReference type="ChEBI" id="CHEBI:30616"/>
        <dbReference type="ChEBI" id="CHEBI:33019"/>
        <dbReference type="ChEBI" id="CHEBI:57926"/>
        <dbReference type="ChEBI" id="CHEBI:73682"/>
        <dbReference type="EC" id="2.7.7.87"/>
    </reaction>
</comment>
<dbReference type="InterPro" id="IPR017867">
    <property type="entry name" value="Tyr_phospatase_low_mol_wt"/>
</dbReference>
<dbReference type="SUPFAM" id="SSF52788">
    <property type="entry name" value="Phosphotyrosine protein phosphatases I"/>
    <property type="match status" value="1"/>
</dbReference>
<keyword evidence="9" id="KW-0547">Nucleotide-binding</keyword>
<name>A0A518DQQ1_9BACT</name>